<dbReference type="Pfam" id="PF00702">
    <property type="entry name" value="Hydrolase"/>
    <property type="match status" value="1"/>
</dbReference>
<dbReference type="Gene3D" id="3.40.50.1000">
    <property type="entry name" value="HAD superfamily/HAD-like"/>
    <property type="match status" value="1"/>
</dbReference>
<dbReference type="InterPro" id="IPR036412">
    <property type="entry name" value="HAD-like_sf"/>
</dbReference>
<reference evidence="4 5" key="1">
    <citation type="submission" date="2021-03" db="EMBL/GenBank/DDBJ databases">
        <title>novel species in genus Cellulomonas.</title>
        <authorList>
            <person name="Zhang G."/>
        </authorList>
    </citation>
    <scope>NUCLEOTIDE SEQUENCE [LARGE SCALE GENOMIC DNA]</scope>
    <source>
        <strain evidence="5">zg-ZUI188</strain>
    </source>
</reference>
<accession>A0ABS3SIS5</accession>
<keyword evidence="2 4" id="KW-0378">Hydrolase</keyword>
<keyword evidence="5" id="KW-1185">Reference proteome</keyword>
<dbReference type="InterPro" id="IPR051400">
    <property type="entry name" value="HAD-like_hydrolase"/>
</dbReference>
<dbReference type="SUPFAM" id="SSF56784">
    <property type="entry name" value="HAD-like"/>
    <property type="match status" value="1"/>
</dbReference>
<dbReference type="PRINTS" id="PR00413">
    <property type="entry name" value="HADHALOGNASE"/>
</dbReference>
<sequence>MSPARWVCLDLDGTLLRDDHVDGVVRAVSERLAERFGVDAEALAAANETAWWEYWTEVGDSWLRGQIDPESLPTEVWRRALATVGVTDAAAAAEAHALHTTTESTALRLYDESAEVLRRLSERGVPTALITNGPSGLQRAKLRATGIEDAFDVVIVSGEHGVHKPDPAIFALALSGLGATASETLHVGDDLVADVGGARGAGMRPVWIDRGTAAELPAERPETVVNDLRELYGLLGLD</sequence>
<evidence type="ECO:0000313" key="5">
    <source>
        <dbReference type="Proteomes" id="UP000678317"/>
    </source>
</evidence>
<dbReference type="NCBIfam" id="TIGR01549">
    <property type="entry name" value="HAD-SF-IA-v1"/>
    <property type="match status" value="1"/>
</dbReference>
<comment type="caution">
    <text evidence="4">The sequence shown here is derived from an EMBL/GenBank/DDBJ whole genome shotgun (WGS) entry which is preliminary data.</text>
</comment>
<dbReference type="Gene3D" id="1.20.120.710">
    <property type="entry name" value="Haloacid dehalogenase hydrolase-like domain"/>
    <property type="match status" value="1"/>
</dbReference>
<organism evidence="4 5">
    <name type="scientific">Cellulomonas fengjieae</name>
    <dbReference type="NCBI Taxonomy" id="2819978"/>
    <lineage>
        <taxon>Bacteria</taxon>
        <taxon>Bacillati</taxon>
        <taxon>Actinomycetota</taxon>
        <taxon>Actinomycetes</taxon>
        <taxon>Micrococcales</taxon>
        <taxon>Cellulomonadaceae</taxon>
        <taxon>Cellulomonas</taxon>
    </lineage>
</organism>
<keyword evidence="3" id="KW-0460">Magnesium</keyword>
<dbReference type="Proteomes" id="UP000678317">
    <property type="component" value="Unassembled WGS sequence"/>
</dbReference>
<proteinExistence type="predicted"/>
<comment type="cofactor">
    <cofactor evidence="1">
        <name>Mg(2+)</name>
        <dbReference type="ChEBI" id="CHEBI:18420"/>
    </cofactor>
</comment>
<dbReference type="InterPro" id="IPR023214">
    <property type="entry name" value="HAD_sf"/>
</dbReference>
<dbReference type="RefSeq" id="WP_208289698.1">
    <property type="nucleotide sequence ID" value="NZ_CP074404.1"/>
</dbReference>
<dbReference type="GO" id="GO:0016787">
    <property type="term" value="F:hydrolase activity"/>
    <property type="evidence" value="ECO:0007669"/>
    <property type="project" value="UniProtKB-KW"/>
</dbReference>
<evidence type="ECO:0000256" key="1">
    <source>
        <dbReference type="ARBA" id="ARBA00001946"/>
    </source>
</evidence>
<dbReference type="PANTHER" id="PTHR46470">
    <property type="entry name" value="N-ACYLNEURAMINATE-9-PHOSPHATASE"/>
    <property type="match status" value="1"/>
</dbReference>
<dbReference type="SFLD" id="SFLDG01129">
    <property type="entry name" value="C1.5:_HAD__Beta-PGM__Phosphata"/>
    <property type="match status" value="1"/>
</dbReference>
<dbReference type="InterPro" id="IPR006439">
    <property type="entry name" value="HAD-SF_hydro_IA"/>
</dbReference>
<evidence type="ECO:0000256" key="2">
    <source>
        <dbReference type="ARBA" id="ARBA00022801"/>
    </source>
</evidence>
<dbReference type="NCBIfam" id="TIGR01509">
    <property type="entry name" value="HAD-SF-IA-v3"/>
    <property type="match status" value="1"/>
</dbReference>
<dbReference type="SFLD" id="SFLDS00003">
    <property type="entry name" value="Haloacid_Dehalogenase"/>
    <property type="match status" value="1"/>
</dbReference>
<evidence type="ECO:0000256" key="3">
    <source>
        <dbReference type="ARBA" id="ARBA00022842"/>
    </source>
</evidence>
<dbReference type="EMBL" id="JAGFBM010000006">
    <property type="protein sequence ID" value="MBO3085219.1"/>
    <property type="molecule type" value="Genomic_DNA"/>
</dbReference>
<evidence type="ECO:0000313" key="4">
    <source>
        <dbReference type="EMBL" id="MBO3085219.1"/>
    </source>
</evidence>
<gene>
    <name evidence="4" type="ORF">J4035_11275</name>
</gene>
<name>A0ABS3SIS5_9CELL</name>
<protein>
    <submittedName>
        <fullName evidence="4">HAD family hydrolase</fullName>
    </submittedName>
</protein>